<organism evidence="4 5">
    <name type="scientific">Botryotinia calthae</name>
    <dbReference type="NCBI Taxonomy" id="38488"/>
    <lineage>
        <taxon>Eukaryota</taxon>
        <taxon>Fungi</taxon>
        <taxon>Dikarya</taxon>
        <taxon>Ascomycota</taxon>
        <taxon>Pezizomycotina</taxon>
        <taxon>Leotiomycetes</taxon>
        <taxon>Helotiales</taxon>
        <taxon>Sclerotiniaceae</taxon>
        <taxon>Botryotinia</taxon>
    </lineage>
</organism>
<dbReference type="InterPro" id="IPR036388">
    <property type="entry name" value="WH-like_DNA-bd_sf"/>
</dbReference>
<proteinExistence type="predicted"/>
<accession>A0A4Y8CI38</accession>
<dbReference type="GO" id="GO:0032259">
    <property type="term" value="P:methylation"/>
    <property type="evidence" value="ECO:0007669"/>
    <property type="project" value="UniProtKB-KW"/>
</dbReference>
<dbReference type="Gene3D" id="1.10.10.10">
    <property type="entry name" value="Winged helix-like DNA-binding domain superfamily/Winged helix DNA-binding domain"/>
    <property type="match status" value="1"/>
</dbReference>
<evidence type="ECO:0000256" key="2">
    <source>
        <dbReference type="ARBA" id="ARBA00022679"/>
    </source>
</evidence>
<evidence type="ECO:0000313" key="4">
    <source>
        <dbReference type="EMBL" id="TEY30788.1"/>
    </source>
</evidence>
<dbReference type="PANTHER" id="PTHR43712">
    <property type="entry name" value="PUTATIVE (AFU_ORTHOLOGUE AFUA_4G14580)-RELATED"/>
    <property type="match status" value="1"/>
</dbReference>
<dbReference type="PANTHER" id="PTHR43712:SF2">
    <property type="entry name" value="O-METHYLTRANSFERASE CICE"/>
    <property type="match status" value="1"/>
</dbReference>
<dbReference type="GO" id="GO:0008168">
    <property type="term" value="F:methyltransferase activity"/>
    <property type="evidence" value="ECO:0007669"/>
    <property type="project" value="UniProtKB-KW"/>
</dbReference>
<protein>
    <recommendedName>
        <fullName evidence="6">O-methyltransferase domain-containing protein</fullName>
    </recommendedName>
</protein>
<dbReference type="EMBL" id="PHWZ01000833">
    <property type="protein sequence ID" value="TEY30788.1"/>
    <property type="molecule type" value="Genomic_DNA"/>
</dbReference>
<dbReference type="SUPFAM" id="SSF46785">
    <property type="entry name" value="Winged helix' DNA-binding domain"/>
    <property type="match status" value="1"/>
</dbReference>
<dbReference type="OrthoDB" id="1535081at2759"/>
<keyword evidence="5" id="KW-1185">Reference proteome</keyword>
<dbReference type="Proteomes" id="UP000297299">
    <property type="component" value="Unassembled WGS sequence"/>
</dbReference>
<keyword evidence="1" id="KW-0489">Methyltransferase</keyword>
<keyword evidence="3" id="KW-0949">S-adenosyl-L-methionine</keyword>
<reference evidence="4 5" key="1">
    <citation type="submission" date="2017-11" db="EMBL/GenBank/DDBJ databases">
        <title>Comparative genomics of Botrytis spp.</title>
        <authorList>
            <person name="Valero-Jimenez C.A."/>
            <person name="Tapia P."/>
            <person name="Veloso J."/>
            <person name="Silva-Moreno E."/>
            <person name="Staats M."/>
            <person name="Valdes J.H."/>
            <person name="Van Kan J.A.L."/>
        </authorList>
    </citation>
    <scope>NUCLEOTIDE SEQUENCE [LARGE SCALE GENOMIC DNA]</scope>
    <source>
        <strain evidence="4 5">MUCL2830</strain>
    </source>
</reference>
<evidence type="ECO:0008006" key="6">
    <source>
        <dbReference type="Google" id="ProtNLM"/>
    </source>
</evidence>
<evidence type="ECO:0000256" key="3">
    <source>
        <dbReference type="ARBA" id="ARBA00022691"/>
    </source>
</evidence>
<gene>
    <name evidence="4" type="ORF">BOTCAL_0837g00020</name>
</gene>
<evidence type="ECO:0000313" key="5">
    <source>
        <dbReference type="Proteomes" id="UP000297299"/>
    </source>
</evidence>
<dbReference type="InterPro" id="IPR036390">
    <property type="entry name" value="WH_DNA-bd_sf"/>
</dbReference>
<keyword evidence="2" id="KW-0808">Transferase</keyword>
<dbReference type="AlphaFoldDB" id="A0A4Y8CI38"/>
<comment type="caution">
    <text evidence="4">The sequence shown here is derived from an EMBL/GenBank/DDBJ whole genome shotgun (WGS) entry which is preliminary data.</text>
</comment>
<evidence type="ECO:0000256" key="1">
    <source>
        <dbReference type="ARBA" id="ARBA00022603"/>
    </source>
</evidence>
<name>A0A4Y8CI38_9HELO</name>
<sequence>MVSLQNYSELSQTADEISTKLKNFDGNHHVRTELIKKVDTLRLLLEGPIDVVMRQWEYTNVIAAFNLLVETKTLETIPEERSVTAKDLAAAVNIDESVIARALRMSVIFGIGEEVESDTFAHNIKSLAYRPGFQQKFFKLIYDHTPAYVKLPEYFQTHSKEDLYDLTKGPYAYSHGLEGKTYYEAISHTPERLHMFNTTMISMERHSPITGMYPFATLKNQVEAEKRDHLWWTSEVEEVKL</sequence>